<dbReference type="Pfam" id="PF02225">
    <property type="entry name" value="PA"/>
    <property type="match status" value="1"/>
</dbReference>
<evidence type="ECO:0000256" key="9">
    <source>
        <dbReference type="ARBA" id="ARBA00022989"/>
    </source>
</evidence>
<organism evidence="16 17">
    <name type="scientific">Ilex paraguariensis</name>
    <name type="common">yerba mate</name>
    <dbReference type="NCBI Taxonomy" id="185542"/>
    <lineage>
        <taxon>Eukaryota</taxon>
        <taxon>Viridiplantae</taxon>
        <taxon>Streptophyta</taxon>
        <taxon>Embryophyta</taxon>
        <taxon>Tracheophyta</taxon>
        <taxon>Spermatophyta</taxon>
        <taxon>Magnoliopsida</taxon>
        <taxon>eudicotyledons</taxon>
        <taxon>Gunneridae</taxon>
        <taxon>Pentapetalae</taxon>
        <taxon>asterids</taxon>
        <taxon>campanulids</taxon>
        <taxon>Aquifoliales</taxon>
        <taxon>Aquifoliaceae</taxon>
        <taxon>Ilex</taxon>
    </lineage>
</organism>
<keyword evidence="8" id="KW-0653">Protein transport</keyword>
<evidence type="ECO:0000256" key="2">
    <source>
        <dbReference type="ARBA" id="ARBA00022554"/>
    </source>
</evidence>
<evidence type="ECO:0000256" key="6">
    <source>
        <dbReference type="ARBA" id="ARBA00022771"/>
    </source>
</evidence>
<evidence type="ECO:0000256" key="8">
    <source>
        <dbReference type="ARBA" id="ARBA00022927"/>
    </source>
</evidence>
<evidence type="ECO:0000256" key="7">
    <source>
        <dbReference type="ARBA" id="ARBA00022833"/>
    </source>
</evidence>
<reference evidence="16 17" key="1">
    <citation type="submission" date="2024-02" db="EMBL/GenBank/DDBJ databases">
        <authorList>
            <person name="Vignale AGUSTIN F."/>
            <person name="Sosa J E."/>
            <person name="Modenutti C."/>
        </authorList>
    </citation>
    <scope>NUCLEOTIDE SEQUENCE [LARGE SCALE GENOMIC DNA]</scope>
</reference>
<name>A0ABC8R0N9_9AQUA</name>
<dbReference type="EMBL" id="CAUOFW020000803">
    <property type="protein sequence ID" value="CAK9137145.1"/>
    <property type="molecule type" value="Genomic_DNA"/>
</dbReference>
<dbReference type="FunFam" id="3.50.30.30:FF:000020">
    <property type="entry name" value="Receptor homology region transmembrane domain-and RING domain-containing protein 2"/>
    <property type="match status" value="1"/>
</dbReference>
<keyword evidence="12" id="KW-0325">Glycoprotein</keyword>
<keyword evidence="10" id="KW-0472">Membrane</keyword>
<dbReference type="Gene3D" id="3.50.30.30">
    <property type="match status" value="1"/>
</dbReference>
<dbReference type="SUPFAM" id="SSF52025">
    <property type="entry name" value="PA domain"/>
    <property type="match status" value="1"/>
</dbReference>
<dbReference type="GO" id="GO:0008270">
    <property type="term" value="F:zinc ion binding"/>
    <property type="evidence" value="ECO:0007669"/>
    <property type="project" value="UniProtKB-KW"/>
</dbReference>
<sequence length="114" mass="11897">MACTADANVVLIGNNVTLSFEDIEANFAPAVRGSGECGTLYLAEPLNACLPLTNKFGSGGGSRCSPFALIVRGGCSFEDKIKRTQTAGFKAAIVYDNEDGDLVASNDLFLNATL</sequence>
<keyword evidence="1" id="KW-0813">Transport</keyword>
<dbReference type="InterPro" id="IPR046450">
    <property type="entry name" value="PA_dom_sf"/>
</dbReference>
<comment type="subcellular location">
    <subcellularLocation>
        <location evidence="13">Endomembrane system</location>
        <topology evidence="13">Single-pass type I membrane protein</topology>
    </subcellularLocation>
    <subcellularLocation>
        <location evidence="14">Protein storage vacuole membrane</location>
    </subcellularLocation>
</comment>
<evidence type="ECO:0000256" key="12">
    <source>
        <dbReference type="ARBA" id="ARBA00023180"/>
    </source>
</evidence>
<keyword evidence="5" id="KW-0732">Signal</keyword>
<evidence type="ECO:0000256" key="14">
    <source>
        <dbReference type="ARBA" id="ARBA00060484"/>
    </source>
</evidence>
<evidence type="ECO:0000256" key="10">
    <source>
        <dbReference type="ARBA" id="ARBA00023136"/>
    </source>
</evidence>
<evidence type="ECO:0000256" key="5">
    <source>
        <dbReference type="ARBA" id="ARBA00022729"/>
    </source>
</evidence>
<feature type="domain" description="PA" evidence="15">
    <location>
        <begin position="67"/>
        <end position="104"/>
    </location>
</feature>
<dbReference type="AlphaFoldDB" id="A0ABC8R0N9"/>
<protein>
    <recommendedName>
        <fullName evidence="15">PA domain-containing protein</fullName>
    </recommendedName>
</protein>
<keyword evidence="17" id="KW-1185">Reference proteome</keyword>
<keyword evidence="3" id="KW-0812">Transmembrane</keyword>
<dbReference type="InterPro" id="IPR003137">
    <property type="entry name" value="PA_domain"/>
</dbReference>
<evidence type="ECO:0000256" key="3">
    <source>
        <dbReference type="ARBA" id="ARBA00022692"/>
    </source>
</evidence>
<keyword evidence="6" id="KW-0863">Zinc-finger</keyword>
<evidence type="ECO:0000256" key="1">
    <source>
        <dbReference type="ARBA" id="ARBA00022448"/>
    </source>
</evidence>
<gene>
    <name evidence="16" type="ORF">ILEXP_LOCUS4163</name>
</gene>
<evidence type="ECO:0000313" key="17">
    <source>
        <dbReference type="Proteomes" id="UP001642360"/>
    </source>
</evidence>
<accession>A0ABC8R0N9</accession>
<keyword evidence="11" id="KW-1015">Disulfide bond</keyword>
<evidence type="ECO:0000313" key="16">
    <source>
        <dbReference type="EMBL" id="CAK9137145.1"/>
    </source>
</evidence>
<dbReference type="GO" id="GO:0012505">
    <property type="term" value="C:endomembrane system"/>
    <property type="evidence" value="ECO:0007669"/>
    <property type="project" value="UniProtKB-SubCell"/>
</dbReference>
<keyword evidence="4" id="KW-0479">Metal-binding</keyword>
<keyword evidence="2" id="KW-0926">Vacuole</keyword>
<dbReference type="GO" id="GO:0032586">
    <property type="term" value="C:protein storage vacuole membrane"/>
    <property type="evidence" value="ECO:0007669"/>
    <property type="project" value="UniProtKB-SubCell"/>
</dbReference>
<evidence type="ECO:0000259" key="15">
    <source>
        <dbReference type="Pfam" id="PF02225"/>
    </source>
</evidence>
<dbReference type="GO" id="GO:0015031">
    <property type="term" value="P:protein transport"/>
    <property type="evidence" value="ECO:0007669"/>
    <property type="project" value="UniProtKB-KW"/>
</dbReference>
<comment type="caution">
    <text evidence="16">The sequence shown here is derived from an EMBL/GenBank/DDBJ whole genome shotgun (WGS) entry which is preliminary data.</text>
</comment>
<dbReference type="Proteomes" id="UP001642360">
    <property type="component" value="Unassembled WGS sequence"/>
</dbReference>
<keyword evidence="7" id="KW-0862">Zinc</keyword>
<keyword evidence="9" id="KW-1133">Transmembrane helix</keyword>
<proteinExistence type="predicted"/>
<evidence type="ECO:0000256" key="11">
    <source>
        <dbReference type="ARBA" id="ARBA00023157"/>
    </source>
</evidence>
<evidence type="ECO:0000256" key="13">
    <source>
        <dbReference type="ARBA" id="ARBA00046288"/>
    </source>
</evidence>
<evidence type="ECO:0000256" key="4">
    <source>
        <dbReference type="ARBA" id="ARBA00022723"/>
    </source>
</evidence>